<gene>
    <name evidence="1" type="ORF">GALMADRAFT_743486</name>
</gene>
<dbReference type="HOGENOM" id="CLU_1053901_0_0_1"/>
<dbReference type="Proteomes" id="UP000027222">
    <property type="component" value="Unassembled WGS sequence"/>
</dbReference>
<organism evidence="1 2">
    <name type="scientific">Galerina marginata (strain CBS 339.88)</name>
    <dbReference type="NCBI Taxonomy" id="685588"/>
    <lineage>
        <taxon>Eukaryota</taxon>
        <taxon>Fungi</taxon>
        <taxon>Dikarya</taxon>
        <taxon>Basidiomycota</taxon>
        <taxon>Agaricomycotina</taxon>
        <taxon>Agaricomycetes</taxon>
        <taxon>Agaricomycetidae</taxon>
        <taxon>Agaricales</taxon>
        <taxon>Agaricineae</taxon>
        <taxon>Strophariaceae</taxon>
        <taxon>Galerina</taxon>
    </lineage>
</organism>
<dbReference type="OrthoDB" id="2269034at2759"/>
<sequence>MDIRIKKTPPAQRLPFDVLWFLFRYVVSVDGDAGPTTISHVCKLWRQSALDTPLLWTKITMRLYFYKQKHQRAEARFNRSANLPLDLTFHCSRNLQEPERDTLIIPHAHRIRSLVVHCKGGILSEWMWMRLNIHMPRLEEFNTIISRVPALRAVRKVTSLEDVSNLVPFVPNNRPTAWLGWVTRGLTSLRLATLDFCTEISMMELFSILEYAAVTLQEFEYEGYTPPSTHFPLSTSHSYANSRFPLSTIPVPFSLSSPLHRWTA</sequence>
<evidence type="ECO:0000313" key="2">
    <source>
        <dbReference type="Proteomes" id="UP000027222"/>
    </source>
</evidence>
<protein>
    <submittedName>
        <fullName evidence="1">Uncharacterized protein</fullName>
    </submittedName>
</protein>
<accession>A0A067SQ35</accession>
<keyword evidence="2" id="KW-1185">Reference proteome</keyword>
<name>A0A067SQ35_GALM3</name>
<dbReference type="AlphaFoldDB" id="A0A067SQ35"/>
<dbReference type="EMBL" id="KL142387">
    <property type="protein sequence ID" value="KDR72971.1"/>
    <property type="molecule type" value="Genomic_DNA"/>
</dbReference>
<reference evidence="2" key="1">
    <citation type="journal article" date="2014" name="Proc. Natl. Acad. Sci. U.S.A.">
        <title>Extensive sampling of basidiomycete genomes demonstrates inadequacy of the white-rot/brown-rot paradigm for wood decay fungi.</title>
        <authorList>
            <person name="Riley R."/>
            <person name="Salamov A.A."/>
            <person name="Brown D.W."/>
            <person name="Nagy L.G."/>
            <person name="Floudas D."/>
            <person name="Held B.W."/>
            <person name="Levasseur A."/>
            <person name="Lombard V."/>
            <person name="Morin E."/>
            <person name="Otillar R."/>
            <person name="Lindquist E.A."/>
            <person name="Sun H."/>
            <person name="LaButti K.M."/>
            <person name="Schmutz J."/>
            <person name="Jabbour D."/>
            <person name="Luo H."/>
            <person name="Baker S.E."/>
            <person name="Pisabarro A.G."/>
            <person name="Walton J.D."/>
            <person name="Blanchette R.A."/>
            <person name="Henrissat B."/>
            <person name="Martin F."/>
            <person name="Cullen D."/>
            <person name="Hibbett D.S."/>
            <person name="Grigoriev I.V."/>
        </authorList>
    </citation>
    <scope>NUCLEOTIDE SEQUENCE [LARGE SCALE GENOMIC DNA]</scope>
    <source>
        <strain evidence="2">CBS 339.88</strain>
    </source>
</reference>
<evidence type="ECO:0000313" key="1">
    <source>
        <dbReference type="EMBL" id="KDR72971.1"/>
    </source>
</evidence>
<proteinExistence type="predicted"/>